<gene>
    <name evidence="1" type="ORF">SAMN05421818_10690</name>
</gene>
<keyword evidence="2" id="KW-1185">Reference proteome</keyword>
<dbReference type="STRING" id="702745.SAMN05421818_10690"/>
<organism evidence="1 2">
    <name type="scientific">Myroides phaeus</name>
    <dbReference type="NCBI Taxonomy" id="702745"/>
    <lineage>
        <taxon>Bacteria</taxon>
        <taxon>Pseudomonadati</taxon>
        <taxon>Bacteroidota</taxon>
        <taxon>Flavobacteriia</taxon>
        <taxon>Flavobacteriales</taxon>
        <taxon>Flavobacteriaceae</taxon>
        <taxon>Myroides</taxon>
    </lineage>
</organism>
<reference evidence="2" key="1">
    <citation type="submission" date="2016-10" db="EMBL/GenBank/DDBJ databases">
        <authorList>
            <person name="Varghese N."/>
            <person name="Submissions S."/>
        </authorList>
    </citation>
    <scope>NUCLEOTIDE SEQUENCE [LARGE SCALE GENOMIC DNA]</scope>
    <source>
        <strain evidence="2">DSM 23313</strain>
    </source>
</reference>
<proteinExistence type="predicted"/>
<dbReference type="Proteomes" id="UP000243588">
    <property type="component" value="Unassembled WGS sequence"/>
</dbReference>
<protein>
    <submittedName>
        <fullName evidence="1">Uncharacterized protein</fullName>
    </submittedName>
</protein>
<name>A0A1G8DB47_9FLAO</name>
<evidence type="ECO:0000313" key="1">
    <source>
        <dbReference type="EMBL" id="SDH54907.1"/>
    </source>
</evidence>
<accession>A0A1G8DB47</accession>
<dbReference type="RefSeq" id="WP_090407016.1">
    <property type="nucleotide sequence ID" value="NZ_FNDQ01000006.1"/>
</dbReference>
<evidence type="ECO:0000313" key="2">
    <source>
        <dbReference type="Proteomes" id="UP000243588"/>
    </source>
</evidence>
<dbReference type="AlphaFoldDB" id="A0A1G8DB47"/>
<sequence>MAGKQAFIQTIHKIGEPYLAQGYISTQKGQVLKGNAMSGTFEYQIKFQPIESNPKEYTTLSCTIVILSEQLREWRFKKYRSKDIATSTVFIANLKEIIPVQPKLFTWEIKDKKQEEFALSITTFLEEYVNPIFSLFEDTQDVVNHVIDNGWRLNEYMSSGDFVFPIDFMCCFASKSEVQRAFNNYVKREGLSSQVKRVYKEMSSPKYKGFIESNSANDKVFQLAYLNGIQLV</sequence>
<dbReference type="EMBL" id="FNDQ01000006">
    <property type="protein sequence ID" value="SDH54907.1"/>
    <property type="molecule type" value="Genomic_DNA"/>
</dbReference>